<feature type="region of interest" description="Disordered" evidence="1">
    <location>
        <begin position="74"/>
        <end position="100"/>
    </location>
</feature>
<dbReference type="Proteomes" id="UP001174208">
    <property type="component" value="Unassembled WGS sequence"/>
</dbReference>
<proteinExistence type="predicted"/>
<dbReference type="RefSeq" id="WP_301210567.1">
    <property type="nucleotide sequence ID" value="NZ_JAROCF010000001.1"/>
</dbReference>
<accession>A0ABT8KAS6</accession>
<protein>
    <submittedName>
        <fullName evidence="2">Uncharacterized protein</fullName>
    </submittedName>
</protein>
<sequence length="154" mass="16757">MNIVDRIFGRRLDLETPPPPTGTTRADAEAVAQYERMLASSSAKTIERVHVEAFERLSPQQLDLLFERFTAEAPTAADSPADARPKSLAKAAARSEKRRPGTIRRVLGGAGDPVVDTIVGYTMLDTIADIAWTSALWASWDGGVGDGWFGGDRW</sequence>
<gene>
    <name evidence="2" type="ORF">P5G50_06565</name>
</gene>
<name>A0ABT8KAS6_9MICO</name>
<comment type="caution">
    <text evidence="2">The sequence shown here is derived from an EMBL/GenBank/DDBJ whole genome shotgun (WGS) entry which is preliminary data.</text>
</comment>
<evidence type="ECO:0000256" key="1">
    <source>
        <dbReference type="SAM" id="MobiDB-lite"/>
    </source>
</evidence>
<keyword evidence="3" id="KW-1185">Reference proteome</keyword>
<dbReference type="EMBL" id="JAROCF010000001">
    <property type="protein sequence ID" value="MDN4614113.1"/>
    <property type="molecule type" value="Genomic_DNA"/>
</dbReference>
<evidence type="ECO:0000313" key="2">
    <source>
        <dbReference type="EMBL" id="MDN4614113.1"/>
    </source>
</evidence>
<organism evidence="2 3">
    <name type="scientific">Leifsonia williamsii</name>
    <dbReference type="NCBI Taxonomy" id="3035919"/>
    <lineage>
        <taxon>Bacteria</taxon>
        <taxon>Bacillati</taxon>
        <taxon>Actinomycetota</taxon>
        <taxon>Actinomycetes</taxon>
        <taxon>Micrococcales</taxon>
        <taxon>Microbacteriaceae</taxon>
        <taxon>Leifsonia</taxon>
    </lineage>
</organism>
<evidence type="ECO:0000313" key="3">
    <source>
        <dbReference type="Proteomes" id="UP001174208"/>
    </source>
</evidence>
<reference evidence="2" key="1">
    <citation type="submission" date="2023-06" db="EMBL/GenBank/DDBJ databases">
        <title>MT1 and MT2 Draft Genomes of Novel Species.</title>
        <authorList>
            <person name="Venkateswaran K."/>
        </authorList>
    </citation>
    <scope>NUCLEOTIDE SEQUENCE</scope>
    <source>
        <strain evidence="2">F6_8S_P_1B</strain>
    </source>
</reference>